<feature type="region of interest" description="Disordered" evidence="1">
    <location>
        <begin position="236"/>
        <end position="266"/>
    </location>
</feature>
<keyword evidence="3" id="KW-1185">Reference proteome</keyword>
<reference evidence="2 3" key="1">
    <citation type="submission" date="2016-07" db="EMBL/GenBank/DDBJ databases">
        <title>Pervasive Adenine N6-methylation of Active Genes in Fungi.</title>
        <authorList>
            <consortium name="DOE Joint Genome Institute"/>
            <person name="Mondo S.J."/>
            <person name="Dannebaum R.O."/>
            <person name="Kuo R.C."/>
            <person name="Labutti K."/>
            <person name="Haridas S."/>
            <person name="Kuo A."/>
            <person name="Salamov A."/>
            <person name="Ahrendt S.R."/>
            <person name="Lipzen A."/>
            <person name="Sullivan W."/>
            <person name="Andreopoulos W.B."/>
            <person name="Clum A."/>
            <person name="Lindquist E."/>
            <person name="Daum C."/>
            <person name="Ramamoorthy G.K."/>
            <person name="Gryganskyi A."/>
            <person name="Culley D."/>
            <person name="Magnuson J.K."/>
            <person name="James T.Y."/>
            <person name="O'Malley M.A."/>
            <person name="Stajich J.E."/>
            <person name="Spatafora J.W."/>
            <person name="Visel A."/>
            <person name="Grigoriev I.V."/>
        </authorList>
    </citation>
    <scope>NUCLEOTIDE SEQUENCE [LARGE SCALE GENOMIC DNA]</scope>
    <source>
        <strain evidence="2 3">ATCC 12442</strain>
    </source>
</reference>
<accession>A0A1Y1VYX6</accession>
<organism evidence="2 3">
    <name type="scientific">Linderina pennispora</name>
    <dbReference type="NCBI Taxonomy" id="61395"/>
    <lineage>
        <taxon>Eukaryota</taxon>
        <taxon>Fungi</taxon>
        <taxon>Fungi incertae sedis</taxon>
        <taxon>Zoopagomycota</taxon>
        <taxon>Kickxellomycotina</taxon>
        <taxon>Kickxellomycetes</taxon>
        <taxon>Kickxellales</taxon>
        <taxon>Kickxellaceae</taxon>
        <taxon>Linderina</taxon>
    </lineage>
</organism>
<name>A0A1Y1VYX6_9FUNG</name>
<dbReference type="Proteomes" id="UP000193922">
    <property type="component" value="Unassembled WGS sequence"/>
</dbReference>
<evidence type="ECO:0000313" key="2">
    <source>
        <dbReference type="EMBL" id="ORX66460.1"/>
    </source>
</evidence>
<evidence type="ECO:0000256" key="1">
    <source>
        <dbReference type="SAM" id="MobiDB-lite"/>
    </source>
</evidence>
<dbReference type="AlphaFoldDB" id="A0A1Y1VYX6"/>
<feature type="region of interest" description="Disordered" evidence="1">
    <location>
        <begin position="1"/>
        <end position="73"/>
    </location>
</feature>
<feature type="compositionally biased region" description="Polar residues" evidence="1">
    <location>
        <begin position="1"/>
        <end position="27"/>
    </location>
</feature>
<dbReference type="GeneID" id="63807278"/>
<dbReference type="RefSeq" id="XP_040740448.1">
    <property type="nucleotide sequence ID" value="XM_040890630.1"/>
</dbReference>
<comment type="caution">
    <text evidence="2">The sequence shown here is derived from an EMBL/GenBank/DDBJ whole genome shotgun (WGS) entry which is preliminary data.</text>
</comment>
<sequence>MLPFNASTANLTTSPMYLSTSPALSPVQQQQQQQQHQQQHQHQQQGQEQEQQFPYETYQQQQQHGQQLRQQPYSEPAQLATPPAVMATPATGPPATPSVLTVYRPVFKEVTESSQYGEPSAKRAKLGAGSSQCFRTQQVVIEPISVPILPTMPIEDMDGLVRMSEYNRELVSVLMLSQDKLASMEREQLQKRILALQAPIMASSVSANPAPLGFPAAPALTPVSKPVLVMASTPAVKMSPTSTPTPKPAESPQHKIASKPETKPSKTEQKHYVWRVYVKGLVEYKPEQSREFLSHYDIDDLDVYHFYFCTSDVCELITTNHDAPRLVRRLRKRGKIILDGFDPLMFRDSDGEWRKVNQWMRSRYAKRLLSSYSKSSHRDFRRYIHAYARDIGLELPGDEGASQAATKASEEPIFNMTDEPVARATWGPFIESTEERPGRAPRASASCTSDFKRRIRRVYTRGLFRPDQRYKFFVDKDYVRQFVDRLHEKKIGTIRSFMPLRPTHLSLSVDEQSLRQKHNTQDNAPAHVSVQLGQPSKLEPTLFPGQDMGESAAKLSDWNNELVTLALHLQEQLNDLLAAQQRQPSLLIAQPFTYPLPPESHKQEMPVLPPAKLDLSRPCRSDYKHGVRRVYTKGLEKAQNMTMKKKLASLGVDAEKVIFSHTLPFQTREFIVVSDYVKDFCAKIQQSGFEILDKFDPLDPQHPLLTSKQQKQYPSRYRASLAPVLKACVGKVYSRFKSYARDYAKDIGYKV</sequence>
<feature type="compositionally biased region" description="Low complexity" evidence="1">
    <location>
        <begin position="28"/>
        <end position="71"/>
    </location>
</feature>
<evidence type="ECO:0000313" key="3">
    <source>
        <dbReference type="Proteomes" id="UP000193922"/>
    </source>
</evidence>
<proteinExistence type="predicted"/>
<gene>
    <name evidence="2" type="ORF">DL89DRAFT_295344</name>
</gene>
<dbReference type="EMBL" id="MCFD01000015">
    <property type="protein sequence ID" value="ORX66460.1"/>
    <property type="molecule type" value="Genomic_DNA"/>
</dbReference>
<protein>
    <submittedName>
        <fullName evidence="2">Uncharacterized protein</fullName>
    </submittedName>
</protein>